<dbReference type="Pfam" id="PF11751">
    <property type="entry name" value="PorP_SprF"/>
    <property type="match status" value="1"/>
</dbReference>
<comment type="caution">
    <text evidence="4">The sequence shown here is derived from an EMBL/GenBank/DDBJ whole genome shotgun (WGS) entry which is preliminary data.</text>
</comment>
<accession>A0ABS1WID1</accession>
<feature type="compositionally biased region" description="Basic and acidic residues" evidence="2">
    <location>
        <begin position="506"/>
        <end position="526"/>
    </location>
</feature>
<keyword evidence="5" id="KW-1185">Reference proteome</keyword>
<evidence type="ECO:0000256" key="1">
    <source>
        <dbReference type="SAM" id="Coils"/>
    </source>
</evidence>
<dbReference type="InterPro" id="IPR019861">
    <property type="entry name" value="PorP/SprF_Bacteroidetes"/>
</dbReference>
<name>A0ABS1WID1_9FLAO</name>
<evidence type="ECO:0000313" key="4">
    <source>
        <dbReference type="EMBL" id="MBL7558884.1"/>
    </source>
</evidence>
<dbReference type="EMBL" id="JAEMEF010000002">
    <property type="protein sequence ID" value="MBL7558884.1"/>
    <property type="molecule type" value="Genomic_DNA"/>
</dbReference>
<keyword evidence="1" id="KW-0175">Coiled coil</keyword>
<evidence type="ECO:0000256" key="2">
    <source>
        <dbReference type="SAM" id="MobiDB-lite"/>
    </source>
</evidence>
<feature type="compositionally biased region" description="Basic and acidic residues" evidence="2">
    <location>
        <begin position="554"/>
        <end position="574"/>
    </location>
</feature>
<dbReference type="RefSeq" id="WP_202998928.1">
    <property type="nucleotide sequence ID" value="NZ_JAEMEF010000002.1"/>
</dbReference>
<feature type="signal peptide" evidence="3">
    <location>
        <begin position="1"/>
        <end position="20"/>
    </location>
</feature>
<dbReference type="Proteomes" id="UP000605013">
    <property type="component" value="Unassembled WGS sequence"/>
</dbReference>
<feature type="chain" id="PRO_5046782179" evidence="3">
    <location>
        <begin position="21"/>
        <end position="883"/>
    </location>
</feature>
<evidence type="ECO:0000313" key="5">
    <source>
        <dbReference type="Proteomes" id="UP000605013"/>
    </source>
</evidence>
<dbReference type="NCBIfam" id="TIGR03519">
    <property type="entry name" value="T9SS_PorP_fam"/>
    <property type="match status" value="1"/>
</dbReference>
<proteinExistence type="predicted"/>
<evidence type="ECO:0000256" key="3">
    <source>
        <dbReference type="SAM" id="SignalP"/>
    </source>
</evidence>
<feature type="region of interest" description="Disordered" evidence="2">
    <location>
        <begin position="379"/>
        <end position="586"/>
    </location>
</feature>
<keyword evidence="3" id="KW-0732">Signal</keyword>
<organism evidence="4 5">
    <name type="scientific">Olleya sediminilitoris</name>
    <dbReference type="NCBI Taxonomy" id="2795739"/>
    <lineage>
        <taxon>Bacteria</taxon>
        <taxon>Pseudomonadati</taxon>
        <taxon>Bacteroidota</taxon>
        <taxon>Flavobacteriia</taxon>
        <taxon>Flavobacteriales</taxon>
        <taxon>Flavobacteriaceae</taxon>
    </lineage>
</organism>
<reference evidence="4 5" key="1">
    <citation type="submission" date="2020-12" db="EMBL/GenBank/DDBJ databases">
        <title>Olleya sediminilitoris sp. nov., isolated from a tidal flat.</title>
        <authorList>
            <person name="Park S."/>
            <person name="Yoon J.-H."/>
        </authorList>
    </citation>
    <scope>NUCLEOTIDE SEQUENCE [LARGE SCALE GENOMIC DNA]</scope>
    <source>
        <strain evidence="4 5">YSTF-M6</strain>
    </source>
</reference>
<gene>
    <name evidence="4" type="ORF">JAO71_03625</name>
</gene>
<protein>
    <submittedName>
        <fullName evidence="4">PorP/SprF family type IX secretion system membrane protein</fullName>
    </submittedName>
</protein>
<feature type="compositionally biased region" description="Basic and acidic residues" evidence="2">
    <location>
        <begin position="442"/>
        <end position="462"/>
    </location>
</feature>
<feature type="compositionally biased region" description="Basic and acidic residues" evidence="2">
    <location>
        <begin position="410"/>
        <end position="430"/>
    </location>
</feature>
<sequence>MNKYFLILLLCICTFQVSLSQVDDGIVAFNMPLRNSLTFNRYTINPTFSFVREQNKYISISNKREWVQFENAPLTYLASYSGRFGENIGAGIGVFQQNYGVLTTFGGILNFAYNVELDRDSNLTFGLNIGAYKSGLNTGSIVVNFDDPSIENVPENFLLTVNPGINYGTGFFDFGVSLKNIVAYNLQTSLMLEDNPEQGIQAHLMYTGYFDTRGFFDETKFSGLIKSEFTKDKTIISGLAMWTVPKGIWGQIGYNTLYGASAGLGLNITNQIAIEYNFEKAIGDLTDFGPSHEISLAYRFKNKKRYYYSGDDEISSLLSGNPRKNKRTSTVKVDRKAVAERKKLEKAELEAKRLAKLQERENLKAERLAELNNLKENKAKEEADAEAARLAQQKAKEEADAEATRLAQQKAKEEADAEAARLAEQKAKEEADAEAARLAQQKAKEEADAEAARLAEQKAKEEADAEAARLAQQKAKEEADAEAARLAQQKAKEEADAEAARLAQQKAKEEADAEAARLAEQKAKEEADAEAARLAQQKAKEEADAEAARLAQQKAKEEADAEAARLAEQKAKEEADAEAARLAQQKAKEETKIEPITDAGKELLALTKQADKSKDDQDDLLQRFEDIIQVKDDDLKTLKEENDLVEQGIAVKQRAFKSITEENNRLNRIKLQLETNIAERNEEITNLKKLYEEQSNSDVEMLDNVNLFFTKKIKELESEQALAINAKSRLEARLEDIKISTEFEKRRSIKRATFVDEGERYEEDRAALKKIKETTTLSNTPLTEEDFDFGEKQNGIEILKNINREEKGFYLVLAVHTDVKKRDEFLTKAVQAGRNDINFFYDVNTSKYYIYYDKYNSIQNANKASNSIKDKPYNKNMSIVKIE</sequence>
<feature type="coiled-coil region" evidence="1">
    <location>
        <begin position="621"/>
        <end position="733"/>
    </location>
</feature>